<accession>A0AAV6Z896</accession>
<evidence type="ECO:0000313" key="2">
    <source>
        <dbReference type="EMBL" id="KAG8543599.1"/>
    </source>
</evidence>
<protein>
    <recommendedName>
        <fullName evidence="1">Carbohydrate kinase PfkB domain-containing protein</fullName>
    </recommendedName>
</protein>
<evidence type="ECO:0000313" key="3">
    <source>
        <dbReference type="Proteomes" id="UP000824782"/>
    </source>
</evidence>
<gene>
    <name evidence="2" type="ORF">GDO81_024235</name>
</gene>
<dbReference type="InterPro" id="IPR052562">
    <property type="entry name" value="Ketohexokinase-related"/>
</dbReference>
<dbReference type="Proteomes" id="UP000824782">
    <property type="component" value="Unassembled WGS sequence"/>
</dbReference>
<dbReference type="AlphaFoldDB" id="A0AAV6Z896"/>
<reference evidence="2" key="1">
    <citation type="thesis" date="2020" institute="ProQuest LLC" country="789 East Eisenhower Parkway, Ann Arbor, MI, USA">
        <title>Comparative Genomics and Chromosome Evolution.</title>
        <authorList>
            <person name="Mudd A.B."/>
        </authorList>
    </citation>
    <scope>NUCLEOTIDE SEQUENCE</scope>
    <source>
        <strain evidence="2">237g6f4</strain>
        <tissue evidence="2">Blood</tissue>
    </source>
</reference>
<dbReference type="GO" id="GO:0044281">
    <property type="term" value="P:small molecule metabolic process"/>
    <property type="evidence" value="ECO:0007669"/>
    <property type="project" value="UniProtKB-ARBA"/>
</dbReference>
<dbReference type="PANTHER" id="PTHR42774">
    <property type="entry name" value="PHOSPHOTRANSFERASE SYSTEM TRANSPORT PROTEIN"/>
    <property type="match status" value="1"/>
</dbReference>
<dbReference type="SUPFAM" id="SSF53613">
    <property type="entry name" value="Ribokinase-like"/>
    <property type="match status" value="1"/>
</dbReference>
<organism evidence="2 3">
    <name type="scientific">Engystomops pustulosus</name>
    <name type="common">Tungara frog</name>
    <name type="synonym">Physalaemus pustulosus</name>
    <dbReference type="NCBI Taxonomy" id="76066"/>
    <lineage>
        <taxon>Eukaryota</taxon>
        <taxon>Metazoa</taxon>
        <taxon>Chordata</taxon>
        <taxon>Craniata</taxon>
        <taxon>Vertebrata</taxon>
        <taxon>Euteleostomi</taxon>
        <taxon>Amphibia</taxon>
        <taxon>Batrachia</taxon>
        <taxon>Anura</taxon>
        <taxon>Neobatrachia</taxon>
        <taxon>Hyloidea</taxon>
        <taxon>Leptodactylidae</taxon>
        <taxon>Leiuperinae</taxon>
        <taxon>Engystomops</taxon>
    </lineage>
</organism>
<name>A0AAV6Z896_ENGPU</name>
<dbReference type="PANTHER" id="PTHR42774:SF3">
    <property type="entry name" value="KETOHEXOKINASE"/>
    <property type="match status" value="1"/>
</dbReference>
<dbReference type="Gene3D" id="3.40.1190.20">
    <property type="match status" value="1"/>
</dbReference>
<dbReference type="InterPro" id="IPR011611">
    <property type="entry name" value="PfkB_dom"/>
</dbReference>
<dbReference type="EMBL" id="WNYA01003159">
    <property type="protein sequence ID" value="KAG8543599.1"/>
    <property type="molecule type" value="Genomic_DNA"/>
</dbReference>
<proteinExistence type="predicted"/>
<dbReference type="InterPro" id="IPR029056">
    <property type="entry name" value="Ribokinase-like"/>
</dbReference>
<keyword evidence="3" id="KW-1185">Reference proteome</keyword>
<sequence>MWTVTSVLIHHTSEHWGSRIAPHGCLIPFPRMFSGLSLFRAYLVCAWAEHGADALGPDGRVLHSPSFPPDKIVDTLGAGDTFNASVIFALSKGQTMEEAITFGCRIAGKKCGIQGYDGITS</sequence>
<dbReference type="Pfam" id="PF00294">
    <property type="entry name" value="PfkB"/>
    <property type="match status" value="1"/>
</dbReference>
<comment type="caution">
    <text evidence="2">The sequence shown here is derived from an EMBL/GenBank/DDBJ whole genome shotgun (WGS) entry which is preliminary data.</text>
</comment>
<feature type="domain" description="Carbohydrate kinase PfkB" evidence="1">
    <location>
        <begin position="51"/>
        <end position="110"/>
    </location>
</feature>
<evidence type="ECO:0000259" key="1">
    <source>
        <dbReference type="Pfam" id="PF00294"/>
    </source>
</evidence>
<dbReference type="GO" id="GO:0006796">
    <property type="term" value="P:phosphate-containing compound metabolic process"/>
    <property type="evidence" value="ECO:0007669"/>
    <property type="project" value="UniProtKB-ARBA"/>
</dbReference>